<comment type="similarity">
    <text evidence="2 9">Belongs to the cytochrome P450 family.</text>
</comment>
<keyword evidence="4 8" id="KW-0479">Metal-binding</keyword>
<keyword evidence="3 8" id="KW-0349">Heme</keyword>
<protein>
    <submittedName>
        <fullName evidence="11">Uncharacterized protein</fullName>
    </submittedName>
</protein>
<dbReference type="AlphaFoldDB" id="A0A921RUR0"/>
<dbReference type="InterPro" id="IPR001128">
    <property type="entry name" value="Cyt_P450"/>
</dbReference>
<reference evidence="11" key="2">
    <citation type="submission" date="2020-10" db="EMBL/GenBank/DDBJ databases">
        <authorList>
            <person name="Cooper E.A."/>
            <person name="Brenton Z.W."/>
            <person name="Flinn B.S."/>
            <person name="Jenkins J."/>
            <person name="Shu S."/>
            <person name="Flowers D."/>
            <person name="Luo F."/>
            <person name="Wang Y."/>
            <person name="Xia P."/>
            <person name="Barry K."/>
            <person name="Daum C."/>
            <person name="Lipzen A."/>
            <person name="Yoshinaga Y."/>
            <person name="Schmutz J."/>
            <person name="Saski C."/>
            <person name="Vermerris W."/>
            <person name="Kresovich S."/>
        </authorList>
    </citation>
    <scope>NUCLEOTIDE SEQUENCE</scope>
</reference>
<evidence type="ECO:0000256" key="6">
    <source>
        <dbReference type="ARBA" id="ARBA00023004"/>
    </source>
</evidence>
<dbReference type="InterPro" id="IPR017972">
    <property type="entry name" value="Cyt_P450_CS"/>
</dbReference>
<dbReference type="InterPro" id="IPR051996">
    <property type="entry name" value="Cytochrome_P450_78A"/>
</dbReference>
<dbReference type="Gene3D" id="1.10.630.10">
    <property type="entry name" value="Cytochrome P450"/>
    <property type="match status" value="1"/>
</dbReference>
<sequence>MVLTMASGQEDSLLLPTTSPLPPLLAVFLLAAVLLWLSPGGPAWALSRSRRPPPAFGDRPVKDAARHLLFHRAMGFAPSGDAGAGAGSAASPPRTTSDRAASLAPRTTASPSVSLRRVLHAALLNHIMATVFGKRYDLASPEGALLDEMVTEGYDLLGWSRRLRCSSVRSFRIIERDARTGGVDDDEFMTDFVDVLVDLEGEDKLSDSDMIAVLWEMIFRGADTVAILMGGSCRGCMVLHPDIQAKAQSELDAVVATRNVTDADVANLPYVQSVVKETLRMHPARCCRGRAWPSTTRTSAATLVPAGTTAMVNMWAIAHDPAIWAEPEEFRPERFQEEEEDVSVLGGDLRLAPFGAGRRVCPDKMLALATTHLWVAQLLHRFEWAPAGAASSGGGGVDLSERLNMSLEMATPLVCKAVPRSAPQLHAGLAS</sequence>
<evidence type="ECO:0000256" key="3">
    <source>
        <dbReference type="ARBA" id="ARBA00022617"/>
    </source>
</evidence>
<dbReference type="SUPFAM" id="SSF48264">
    <property type="entry name" value="Cytochrome P450"/>
    <property type="match status" value="1"/>
</dbReference>
<dbReference type="Pfam" id="PF00067">
    <property type="entry name" value="p450"/>
    <property type="match status" value="1"/>
</dbReference>
<dbReference type="GO" id="GO:0004497">
    <property type="term" value="F:monooxygenase activity"/>
    <property type="evidence" value="ECO:0007669"/>
    <property type="project" value="UniProtKB-KW"/>
</dbReference>
<keyword evidence="6 8" id="KW-0408">Iron</keyword>
<dbReference type="InterPro" id="IPR036396">
    <property type="entry name" value="Cyt_P450_sf"/>
</dbReference>
<evidence type="ECO:0000256" key="10">
    <source>
        <dbReference type="SAM" id="MobiDB-lite"/>
    </source>
</evidence>
<dbReference type="GO" id="GO:0016705">
    <property type="term" value="F:oxidoreductase activity, acting on paired donors, with incorporation or reduction of molecular oxygen"/>
    <property type="evidence" value="ECO:0007669"/>
    <property type="project" value="InterPro"/>
</dbReference>
<dbReference type="PANTHER" id="PTHR47946:SF14">
    <property type="entry name" value="CYTOCHROME P450 FAMILY PROTEIN"/>
    <property type="match status" value="1"/>
</dbReference>
<evidence type="ECO:0000256" key="2">
    <source>
        <dbReference type="ARBA" id="ARBA00010617"/>
    </source>
</evidence>
<proteinExistence type="inferred from homology"/>
<evidence type="ECO:0000313" key="12">
    <source>
        <dbReference type="Proteomes" id="UP000807115"/>
    </source>
</evidence>
<evidence type="ECO:0000256" key="4">
    <source>
        <dbReference type="ARBA" id="ARBA00022723"/>
    </source>
</evidence>
<comment type="caution">
    <text evidence="11">The sequence shown here is derived from an EMBL/GenBank/DDBJ whole genome shotgun (WGS) entry which is preliminary data.</text>
</comment>
<dbReference type="EMBL" id="CM027681">
    <property type="protein sequence ID" value="KAG0546288.1"/>
    <property type="molecule type" value="Genomic_DNA"/>
</dbReference>
<feature type="compositionally biased region" description="Low complexity" evidence="10">
    <location>
        <begin position="81"/>
        <end position="93"/>
    </location>
</feature>
<dbReference type="PRINTS" id="PR00385">
    <property type="entry name" value="P450"/>
</dbReference>
<feature type="region of interest" description="Disordered" evidence="10">
    <location>
        <begin position="81"/>
        <end position="108"/>
    </location>
</feature>
<keyword evidence="5 9" id="KW-0560">Oxidoreductase</keyword>
<dbReference type="InterPro" id="IPR002401">
    <property type="entry name" value="Cyt_P450_E_grp-I"/>
</dbReference>
<dbReference type="Proteomes" id="UP000807115">
    <property type="component" value="Chromosome 2"/>
</dbReference>
<evidence type="ECO:0000313" key="11">
    <source>
        <dbReference type="EMBL" id="KAG0546288.1"/>
    </source>
</evidence>
<accession>A0A921RUR0</accession>
<evidence type="ECO:0000256" key="1">
    <source>
        <dbReference type="ARBA" id="ARBA00001971"/>
    </source>
</evidence>
<evidence type="ECO:0000256" key="7">
    <source>
        <dbReference type="ARBA" id="ARBA00023033"/>
    </source>
</evidence>
<evidence type="ECO:0000256" key="5">
    <source>
        <dbReference type="ARBA" id="ARBA00023002"/>
    </source>
</evidence>
<comment type="cofactor">
    <cofactor evidence="1 8">
        <name>heme</name>
        <dbReference type="ChEBI" id="CHEBI:30413"/>
    </cofactor>
</comment>
<feature type="binding site" description="axial binding residue" evidence="8">
    <location>
        <position position="361"/>
    </location>
    <ligand>
        <name>heme</name>
        <dbReference type="ChEBI" id="CHEBI:30413"/>
    </ligand>
    <ligandPart>
        <name>Fe</name>
        <dbReference type="ChEBI" id="CHEBI:18248"/>
    </ligandPart>
</feature>
<organism evidence="11 12">
    <name type="scientific">Sorghum bicolor</name>
    <name type="common">Sorghum</name>
    <name type="synonym">Sorghum vulgare</name>
    <dbReference type="NCBI Taxonomy" id="4558"/>
    <lineage>
        <taxon>Eukaryota</taxon>
        <taxon>Viridiplantae</taxon>
        <taxon>Streptophyta</taxon>
        <taxon>Embryophyta</taxon>
        <taxon>Tracheophyta</taxon>
        <taxon>Spermatophyta</taxon>
        <taxon>Magnoliopsida</taxon>
        <taxon>Liliopsida</taxon>
        <taxon>Poales</taxon>
        <taxon>Poaceae</taxon>
        <taxon>PACMAD clade</taxon>
        <taxon>Panicoideae</taxon>
        <taxon>Andropogonodae</taxon>
        <taxon>Andropogoneae</taxon>
        <taxon>Sorghinae</taxon>
        <taxon>Sorghum</taxon>
    </lineage>
</organism>
<gene>
    <name evidence="11" type="ORF">BDA96_02G434500</name>
</gene>
<evidence type="ECO:0000256" key="9">
    <source>
        <dbReference type="RuleBase" id="RU000461"/>
    </source>
</evidence>
<dbReference type="PROSITE" id="PS00086">
    <property type="entry name" value="CYTOCHROME_P450"/>
    <property type="match status" value="1"/>
</dbReference>
<dbReference type="PRINTS" id="PR00463">
    <property type="entry name" value="EP450I"/>
</dbReference>
<reference evidence="11" key="1">
    <citation type="journal article" date="2019" name="BMC Genomics">
        <title>A new reference genome for Sorghum bicolor reveals high levels of sequence similarity between sweet and grain genotypes: implications for the genetics of sugar metabolism.</title>
        <authorList>
            <person name="Cooper E.A."/>
            <person name="Brenton Z.W."/>
            <person name="Flinn B.S."/>
            <person name="Jenkins J."/>
            <person name="Shu S."/>
            <person name="Flowers D."/>
            <person name="Luo F."/>
            <person name="Wang Y."/>
            <person name="Xia P."/>
            <person name="Barry K."/>
            <person name="Daum C."/>
            <person name="Lipzen A."/>
            <person name="Yoshinaga Y."/>
            <person name="Schmutz J."/>
            <person name="Saski C."/>
            <person name="Vermerris W."/>
            <person name="Kresovich S."/>
        </authorList>
    </citation>
    <scope>NUCLEOTIDE SEQUENCE</scope>
</reference>
<feature type="compositionally biased region" description="Polar residues" evidence="10">
    <location>
        <begin position="94"/>
        <end position="108"/>
    </location>
</feature>
<name>A0A921RUR0_SORBI</name>
<dbReference type="GO" id="GO:0020037">
    <property type="term" value="F:heme binding"/>
    <property type="evidence" value="ECO:0007669"/>
    <property type="project" value="InterPro"/>
</dbReference>
<dbReference type="GO" id="GO:0005506">
    <property type="term" value="F:iron ion binding"/>
    <property type="evidence" value="ECO:0007669"/>
    <property type="project" value="InterPro"/>
</dbReference>
<evidence type="ECO:0000256" key="8">
    <source>
        <dbReference type="PIRSR" id="PIRSR602401-1"/>
    </source>
</evidence>
<dbReference type="PANTHER" id="PTHR47946">
    <property type="entry name" value="CYTOCHROME P450 78A7-RELATED"/>
    <property type="match status" value="1"/>
</dbReference>
<keyword evidence="7 9" id="KW-0503">Monooxygenase</keyword>